<feature type="domain" description="Prephenate dehydratase" evidence="7">
    <location>
        <begin position="5"/>
        <end position="213"/>
    </location>
</feature>
<reference evidence="9" key="1">
    <citation type="submission" date="2020-10" db="EMBL/GenBank/DDBJ databases">
        <authorList>
            <person name="Palmer J.M."/>
        </authorList>
    </citation>
    <scope>NUCLEOTIDE SEQUENCE</scope>
    <source>
        <strain evidence="9">UCD 2041</strain>
    </source>
</reference>
<keyword evidence="5" id="KW-0584">Phenylalanine biosynthesis</keyword>
<proteinExistence type="predicted"/>
<dbReference type="PANTHER" id="PTHR21022">
    <property type="entry name" value="PREPHENATE DEHYDRATASE P PROTEIN"/>
    <property type="match status" value="1"/>
</dbReference>
<feature type="domain" description="ACT" evidence="8">
    <location>
        <begin position="238"/>
        <end position="310"/>
    </location>
</feature>
<dbReference type="OrthoDB" id="983542at2759"/>
<protein>
    <recommendedName>
        <fullName evidence="2">prephenate dehydratase</fullName>
        <ecNumber evidence="2">4.2.1.51</ecNumber>
    </recommendedName>
</protein>
<dbReference type="PANTHER" id="PTHR21022:SF19">
    <property type="entry name" value="PREPHENATE DEHYDRATASE-RELATED"/>
    <property type="match status" value="1"/>
</dbReference>
<comment type="pathway">
    <text evidence="1">Amino-acid biosynthesis; L-phenylalanine biosynthesis; phenylpyruvate from prephenate: step 1/1.</text>
</comment>
<evidence type="ECO:0000256" key="5">
    <source>
        <dbReference type="ARBA" id="ARBA00023222"/>
    </source>
</evidence>
<evidence type="ECO:0000256" key="2">
    <source>
        <dbReference type="ARBA" id="ARBA00013147"/>
    </source>
</evidence>
<reference evidence="9" key="2">
    <citation type="journal article" name="BMC Genomics">
        <title>New genome assemblies reveal patterns of domestication and adaptation across Brettanomyces (Dekkera) species.</title>
        <authorList>
            <person name="Roach M.J."/>
            <person name="Borneman A.R."/>
        </authorList>
    </citation>
    <scope>NUCLEOTIDE SEQUENCE</scope>
    <source>
        <strain evidence="9">UCD 2041</strain>
    </source>
</reference>
<evidence type="ECO:0000256" key="3">
    <source>
        <dbReference type="ARBA" id="ARBA00022605"/>
    </source>
</evidence>
<dbReference type="KEGG" id="bbrx:BRETT_000777"/>
<evidence type="ECO:0000313" key="9">
    <source>
        <dbReference type="EMBL" id="QOU21060.1"/>
    </source>
</evidence>
<dbReference type="SUPFAM" id="SSF53850">
    <property type="entry name" value="Periplasmic binding protein-like II"/>
    <property type="match status" value="1"/>
</dbReference>
<dbReference type="InterPro" id="IPR045865">
    <property type="entry name" value="ACT-like_dom_sf"/>
</dbReference>
<dbReference type="PIRSF" id="PIRSF001500">
    <property type="entry name" value="Chor_mut_pdt_Ppr"/>
    <property type="match status" value="1"/>
</dbReference>
<evidence type="ECO:0000256" key="4">
    <source>
        <dbReference type="ARBA" id="ARBA00023141"/>
    </source>
</evidence>
<dbReference type="GO" id="GO:0005737">
    <property type="term" value="C:cytoplasm"/>
    <property type="evidence" value="ECO:0007669"/>
    <property type="project" value="TreeGrafter"/>
</dbReference>
<dbReference type="Gene3D" id="3.30.70.260">
    <property type="match status" value="1"/>
</dbReference>
<dbReference type="EC" id="4.2.1.51" evidence="2"/>
<organism evidence="9 10">
    <name type="scientific">Dekkera bruxellensis</name>
    <name type="common">Brettanomyces custersii</name>
    <dbReference type="NCBI Taxonomy" id="5007"/>
    <lineage>
        <taxon>Eukaryota</taxon>
        <taxon>Fungi</taxon>
        <taxon>Dikarya</taxon>
        <taxon>Ascomycota</taxon>
        <taxon>Saccharomycotina</taxon>
        <taxon>Pichiomycetes</taxon>
        <taxon>Pichiales</taxon>
        <taxon>Pichiaceae</taxon>
        <taxon>Brettanomyces</taxon>
    </lineage>
</organism>
<evidence type="ECO:0000256" key="1">
    <source>
        <dbReference type="ARBA" id="ARBA00004741"/>
    </source>
</evidence>
<dbReference type="EMBL" id="CP063136">
    <property type="protein sequence ID" value="QOU21060.1"/>
    <property type="molecule type" value="Genomic_DNA"/>
</dbReference>
<dbReference type="AlphaFoldDB" id="A0A871RG69"/>
<dbReference type="PROSITE" id="PS51171">
    <property type="entry name" value="PREPHENATE_DEHYDR_3"/>
    <property type="match status" value="1"/>
</dbReference>
<keyword evidence="6" id="KW-0456">Lyase</keyword>
<dbReference type="InterPro" id="IPR002912">
    <property type="entry name" value="ACT_dom"/>
</dbReference>
<dbReference type="UniPathway" id="UPA00121">
    <property type="reaction ID" value="UER00345"/>
</dbReference>
<gene>
    <name evidence="9" type="ORF">BRETT_000777</name>
</gene>
<dbReference type="GO" id="GO:0004664">
    <property type="term" value="F:prephenate dehydratase activity"/>
    <property type="evidence" value="ECO:0007669"/>
    <property type="project" value="UniProtKB-EC"/>
</dbReference>
<evidence type="ECO:0000259" key="8">
    <source>
        <dbReference type="PROSITE" id="PS51671"/>
    </source>
</evidence>
<evidence type="ECO:0000256" key="6">
    <source>
        <dbReference type="ARBA" id="ARBA00023239"/>
    </source>
</evidence>
<dbReference type="CDD" id="cd13532">
    <property type="entry name" value="PBP2_PDT_like"/>
    <property type="match status" value="1"/>
</dbReference>
<dbReference type="InterPro" id="IPR001086">
    <property type="entry name" value="Preph_deHydtase"/>
</dbReference>
<dbReference type="Gene3D" id="3.40.190.10">
    <property type="entry name" value="Periplasmic binding protein-like II"/>
    <property type="match status" value="2"/>
</dbReference>
<sequence length="327" mass="36959">MVEIKVAYLGPPGTYSHQAARQQFEPYSIENESINVLYLPQPSISGCFKAIGAGLCDYSLIPFENTSNGQVVLSYDLFRDWFVEASHKNSEEFTEPQFEVVAEQFVAIHHNLISYGSDLKDIERIYSHPQVWSQCNKFLDHLDDIVDHKIERIDVSSTSKAVSVLSDIKSKAERKKCAAIASAMASEVHGVPIVKTSVEDFQGNTTRFLVLGKKKNSPVKINPIVNKKLSPMKVTLLTFVIKNNDNFGSLCNILQVFKQHNLNLQTITTRPSVISPWRYVFFVEVWYTEELSAALIELRSMVLSLTVIGSFYRAKKFFEMISSSSQE</sequence>
<dbReference type="PROSITE" id="PS51671">
    <property type="entry name" value="ACT"/>
    <property type="match status" value="1"/>
</dbReference>
<dbReference type="Proteomes" id="UP000663131">
    <property type="component" value="Chromosome 8"/>
</dbReference>
<dbReference type="SUPFAM" id="SSF55021">
    <property type="entry name" value="ACT-like"/>
    <property type="match status" value="1"/>
</dbReference>
<name>A0A871RG69_DEKBR</name>
<dbReference type="GO" id="GO:0009094">
    <property type="term" value="P:L-phenylalanine biosynthetic process"/>
    <property type="evidence" value="ECO:0007669"/>
    <property type="project" value="UniProtKB-UniPathway"/>
</dbReference>
<evidence type="ECO:0000313" key="10">
    <source>
        <dbReference type="Proteomes" id="UP000663131"/>
    </source>
</evidence>
<dbReference type="InterPro" id="IPR008242">
    <property type="entry name" value="Chor_mutase/pphenate_deHydtase"/>
</dbReference>
<keyword evidence="4" id="KW-0057">Aromatic amino acid biosynthesis</keyword>
<dbReference type="RefSeq" id="XP_041137553.1">
    <property type="nucleotide sequence ID" value="XM_041279339.1"/>
</dbReference>
<accession>A0A871RG69</accession>
<dbReference type="CDD" id="cd04905">
    <property type="entry name" value="ACT_CM-PDT"/>
    <property type="match status" value="1"/>
</dbReference>
<dbReference type="GeneID" id="64572702"/>
<evidence type="ECO:0000259" key="7">
    <source>
        <dbReference type="PROSITE" id="PS51171"/>
    </source>
</evidence>
<dbReference type="Pfam" id="PF00800">
    <property type="entry name" value="PDT"/>
    <property type="match status" value="1"/>
</dbReference>
<keyword evidence="3" id="KW-0028">Amino-acid biosynthesis</keyword>